<dbReference type="Gene3D" id="1.10.10.10">
    <property type="entry name" value="Winged helix-like DNA-binding domain superfamily/Winged helix DNA-binding domain"/>
    <property type="match status" value="1"/>
</dbReference>
<evidence type="ECO:0000313" key="1">
    <source>
        <dbReference type="EMBL" id="URJ50829.1"/>
    </source>
</evidence>
<dbReference type="InterPro" id="IPR036388">
    <property type="entry name" value="WH-like_DNA-bd_sf"/>
</dbReference>
<dbReference type="RefSeq" id="WP_061828713.1">
    <property type="nucleotide sequence ID" value="NZ_CP015423.1"/>
</dbReference>
<protein>
    <submittedName>
        <fullName evidence="1">Helix-turn-helix domain-containing protein</fullName>
    </submittedName>
</protein>
<proteinExistence type="predicted"/>
<dbReference type="InterPro" id="IPR036390">
    <property type="entry name" value="WH_DNA-bd_sf"/>
</dbReference>
<name>A0A1D7MF31_PAEPO</name>
<organism evidence="1 2">
    <name type="scientific">Paenibacillus polymyxa</name>
    <name type="common">Bacillus polymyxa</name>
    <dbReference type="NCBI Taxonomy" id="1406"/>
    <lineage>
        <taxon>Bacteria</taxon>
        <taxon>Bacillati</taxon>
        <taxon>Bacillota</taxon>
        <taxon>Bacilli</taxon>
        <taxon>Bacillales</taxon>
        <taxon>Paenibacillaceae</taxon>
        <taxon>Paenibacillus</taxon>
    </lineage>
</organism>
<dbReference type="Pfam" id="PF13730">
    <property type="entry name" value="HTH_36"/>
    <property type="match status" value="1"/>
</dbReference>
<reference evidence="1" key="1">
    <citation type="submission" date="2022-11" db="EMBL/GenBank/DDBJ databases">
        <authorList>
            <person name="Vasilchenko N.G."/>
            <person name="Prazdnova E.V."/>
            <person name="Gorovtsov A.V."/>
            <person name="Chistyakov V.A."/>
            <person name="Pak M.L."/>
        </authorList>
    </citation>
    <scope>NUCLEOTIDE SEQUENCE</scope>
    <source>
        <strain evidence="1">R 4.5</strain>
    </source>
</reference>
<dbReference type="AlphaFoldDB" id="A0A1D7MF31"/>
<evidence type="ECO:0000313" key="2">
    <source>
        <dbReference type="Proteomes" id="UP001055784"/>
    </source>
</evidence>
<dbReference type="SUPFAM" id="SSF46785">
    <property type="entry name" value="Winged helix' DNA-binding domain"/>
    <property type="match status" value="1"/>
</dbReference>
<dbReference type="Proteomes" id="UP001055784">
    <property type="component" value="Chromosome"/>
</dbReference>
<sequence>MKTKYNDFWFVKNNKAANAYMDDVAKESNFTGHHKGYTILPHKIHRCYGLSPYEKLIFVDIVAYMSDQSQCYPTIEMIARNLGCSSKSVERHIAKLAEKKLILVSQSKNNTYYLPNYLHVHPYLLVSEKTHEFIGSVRKQVNERELTLWIQEVVKSDDYMAYTARLQRLHERRLPMDKFAETETLASYKQFLMTAFAKRFPPDVNGA</sequence>
<accession>A0A1D7MF31</accession>
<gene>
    <name evidence="1" type="ORF">MF626_000203</name>
</gene>
<dbReference type="EMBL" id="CP097770">
    <property type="protein sequence ID" value="URJ50829.1"/>
    <property type="molecule type" value="Genomic_DNA"/>
</dbReference>